<feature type="compositionally biased region" description="Basic and acidic residues" evidence="1">
    <location>
        <begin position="11"/>
        <end position="21"/>
    </location>
</feature>
<accession>A0ABW6M7A8</accession>
<dbReference type="Proteomes" id="UP001601303">
    <property type="component" value="Unassembled WGS sequence"/>
</dbReference>
<feature type="region of interest" description="Disordered" evidence="1">
    <location>
        <begin position="60"/>
        <end position="81"/>
    </location>
</feature>
<keyword evidence="3" id="KW-1185">Reference proteome</keyword>
<sequence length="81" mass="9305">MTPEPLDDDKYDTPRRFRAPDDEWFPFGDATKAAHPEAGRSPRAQVLRELMRWYMRRPGARLPERPPAGPWSTPAVTNDDA</sequence>
<evidence type="ECO:0000313" key="2">
    <source>
        <dbReference type="EMBL" id="MFE9602026.1"/>
    </source>
</evidence>
<evidence type="ECO:0000256" key="1">
    <source>
        <dbReference type="SAM" id="MobiDB-lite"/>
    </source>
</evidence>
<organism evidence="2 3">
    <name type="scientific">Streptomyces hokutonensis</name>
    <dbReference type="NCBI Taxonomy" id="1306990"/>
    <lineage>
        <taxon>Bacteria</taxon>
        <taxon>Bacillati</taxon>
        <taxon>Actinomycetota</taxon>
        <taxon>Actinomycetes</taxon>
        <taxon>Kitasatosporales</taxon>
        <taxon>Streptomycetaceae</taxon>
        <taxon>Streptomyces</taxon>
    </lineage>
</organism>
<gene>
    <name evidence="2" type="ORF">ACFYNQ_26105</name>
</gene>
<comment type="caution">
    <text evidence="2">The sequence shown here is derived from an EMBL/GenBank/DDBJ whole genome shotgun (WGS) entry which is preliminary data.</text>
</comment>
<evidence type="ECO:0000313" key="3">
    <source>
        <dbReference type="Proteomes" id="UP001601303"/>
    </source>
</evidence>
<dbReference type="RefSeq" id="WP_388109660.1">
    <property type="nucleotide sequence ID" value="NZ_JBIAHM010000009.1"/>
</dbReference>
<proteinExistence type="predicted"/>
<dbReference type="EMBL" id="JBIAHM010000009">
    <property type="protein sequence ID" value="MFE9602026.1"/>
    <property type="molecule type" value="Genomic_DNA"/>
</dbReference>
<protein>
    <submittedName>
        <fullName evidence="2">Uncharacterized protein</fullName>
    </submittedName>
</protein>
<feature type="compositionally biased region" description="Acidic residues" evidence="1">
    <location>
        <begin position="1"/>
        <end position="10"/>
    </location>
</feature>
<name>A0ABW6M7A8_9ACTN</name>
<reference evidence="2 3" key="1">
    <citation type="submission" date="2024-10" db="EMBL/GenBank/DDBJ databases">
        <title>The Natural Products Discovery Center: Release of the First 8490 Sequenced Strains for Exploring Actinobacteria Biosynthetic Diversity.</title>
        <authorList>
            <person name="Kalkreuter E."/>
            <person name="Kautsar S.A."/>
            <person name="Yang D."/>
            <person name="Bader C.D."/>
            <person name="Teijaro C.N."/>
            <person name="Fluegel L."/>
            <person name="Davis C.M."/>
            <person name="Simpson J.R."/>
            <person name="Lauterbach L."/>
            <person name="Steele A.D."/>
            <person name="Gui C."/>
            <person name="Meng S."/>
            <person name="Li G."/>
            <person name="Viehrig K."/>
            <person name="Ye F."/>
            <person name="Su P."/>
            <person name="Kiefer A.F."/>
            <person name="Nichols A."/>
            <person name="Cepeda A.J."/>
            <person name="Yan W."/>
            <person name="Fan B."/>
            <person name="Jiang Y."/>
            <person name="Adhikari A."/>
            <person name="Zheng C.-J."/>
            <person name="Schuster L."/>
            <person name="Cowan T.M."/>
            <person name="Smanski M.J."/>
            <person name="Chevrette M.G."/>
            <person name="De Carvalho L.P.S."/>
            <person name="Shen B."/>
        </authorList>
    </citation>
    <scope>NUCLEOTIDE SEQUENCE [LARGE SCALE GENOMIC DNA]</scope>
    <source>
        <strain evidence="2 3">NPDC006488</strain>
    </source>
</reference>
<feature type="region of interest" description="Disordered" evidence="1">
    <location>
        <begin position="1"/>
        <end position="41"/>
    </location>
</feature>